<evidence type="ECO:0000259" key="5">
    <source>
        <dbReference type="Pfam" id="PF15965"/>
    </source>
</evidence>
<feature type="compositionally biased region" description="Polar residues" evidence="4">
    <location>
        <begin position="92"/>
        <end position="102"/>
    </location>
</feature>
<gene>
    <name evidence="6" type="ORF">WMY93_016536</name>
</gene>
<keyword evidence="3" id="KW-0862">Zinc</keyword>
<feature type="region of interest" description="Disordered" evidence="4">
    <location>
        <begin position="67"/>
        <end position="102"/>
    </location>
</feature>
<dbReference type="Pfam" id="PF15965">
    <property type="entry name" value="zf-TRAF_2"/>
    <property type="match status" value="1"/>
</dbReference>
<dbReference type="InterPro" id="IPR001293">
    <property type="entry name" value="Znf_TRAF"/>
</dbReference>
<evidence type="ECO:0000313" key="6">
    <source>
        <dbReference type="EMBL" id="KAK7903929.1"/>
    </source>
</evidence>
<evidence type="ECO:0000256" key="4">
    <source>
        <dbReference type="SAM" id="MobiDB-lite"/>
    </source>
</evidence>
<dbReference type="Proteomes" id="UP001460270">
    <property type="component" value="Unassembled WGS sequence"/>
</dbReference>
<evidence type="ECO:0000256" key="2">
    <source>
        <dbReference type="ARBA" id="ARBA00022771"/>
    </source>
</evidence>
<reference evidence="7" key="1">
    <citation type="submission" date="2024-04" db="EMBL/GenBank/DDBJ databases">
        <title>Salinicola lusitanus LLJ914,a marine bacterium isolated from the Okinawa Trough.</title>
        <authorList>
            <person name="Li J."/>
        </authorList>
    </citation>
    <scope>NUCLEOTIDE SEQUENCE [LARGE SCALE GENOMIC DNA]</scope>
</reference>
<dbReference type="GO" id="GO:0008270">
    <property type="term" value="F:zinc ion binding"/>
    <property type="evidence" value="ECO:0007669"/>
    <property type="project" value="UniProtKB-KW"/>
</dbReference>
<protein>
    <recommendedName>
        <fullName evidence="5">TRAF-type domain-containing protein</fullName>
    </recommendedName>
</protein>
<evidence type="ECO:0000256" key="3">
    <source>
        <dbReference type="ARBA" id="ARBA00022833"/>
    </source>
</evidence>
<feature type="compositionally biased region" description="Polar residues" evidence="4">
    <location>
        <begin position="67"/>
        <end position="83"/>
    </location>
</feature>
<proteinExistence type="predicted"/>
<evidence type="ECO:0000313" key="7">
    <source>
        <dbReference type="Proteomes" id="UP001460270"/>
    </source>
</evidence>
<evidence type="ECO:0000256" key="1">
    <source>
        <dbReference type="ARBA" id="ARBA00022723"/>
    </source>
</evidence>
<feature type="domain" description="TRAF-type" evidence="5">
    <location>
        <begin position="114"/>
        <end position="143"/>
    </location>
</feature>
<organism evidence="6 7">
    <name type="scientific">Mugilogobius chulae</name>
    <name type="common">yellowstripe goby</name>
    <dbReference type="NCBI Taxonomy" id="88201"/>
    <lineage>
        <taxon>Eukaryota</taxon>
        <taxon>Metazoa</taxon>
        <taxon>Chordata</taxon>
        <taxon>Craniata</taxon>
        <taxon>Vertebrata</taxon>
        <taxon>Euteleostomi</taxon>
        <taxon>Actinopterygii</taxon>
        <taxon>Neopterygii</taxon>
        <taxon>Teleostei</taxon>
        <taxon>Neoteleostei</taxon>
        <taxon>Acanthomorphata</taxon>
        <taxon>Gobiaria</taxon>
        <taxon>Gobiiformes</taxon>
        <taxon>Gobioidei</taxon>
        <taxon>Gobiidae</taxon>
        <taxon>Gobionellinae</taxon>
        <taxon>Mugilogobius</taxon>
    </lineage>
</organism>
<dbReference type="InterPro" id="IPR043013">
    <property type="entry name" value="Znf_TRAF_N"/>
</dbReference>
<dbReference type="EMBL" id="JBBPFD010000012">
    <property type="protein sequence ID" value="KAK7903929.1"/>
    <property type="molecule type" value="Genomic_DNA"/>
</dbReference>
<dbReference type="AlphaFoldDB" id="A0AAW0NPZ3"/>
<dbReference type="Gene3D" id="3.30.40.150">
    <property type="entry name" value="TRAF-like zinc-finger, N-terminal subdomain"/>
    <property type="match status" value="1"/>
</dbReference>
<sequence length="147" mass="16660">MFTSADPPRSKLQQQHFTTVYRVTRGLNNITLALFEDSSDGLWRFRHAQNNNCKSPQTRGFKNNTVSSASHQHWATTKESPPTKQHRKWRTSHSTPTASNASTEGAWCDRKMESPAIYGLSLVCGAVFHSCKLEEHRLLCPTRDCLV</sequence>
<keyword evidence="2" id="KW-0863">Zinc-finger</keyword>
<name>A0AAW0NPZ3_9GOBI</name>
<accession>A0AAW0NPZ3</accession>
<comment type="caution">
    <text evidence="6">The sequence shown here is derived from an EMBL/GenBank/DDBJ whole genome shotgun (WGS) entry which is preliminary data.</text>
</comment>
<keyword evidence="7" id="KW-1185">Reference proteome</keyword>
<keyword evidence="1" id="KW-0479">Metal-binding</keyword>